<proteinExistence type="inferred from homology"/>
<dbReference type="PANTHER" id="PTHR30041">
    <property type="entry name" value="ARSENATE REDUCTASE"/>
    <property type="match status" value="1"/>
</dbReference>
<dbReference type="InterPro" id="IPR006660">
    <property type="entry name" value="Arsenate_reductase-like"/>
</dbReference>
<dbReference type="SUPFAM" id="SSF52833">
    <property type="entry name" value="Thioredoxin-like"/>
    <property type="match status" value="1"/>
</dbReference>
<dbReference type="CDD" id="cd03035">
    <property type="entry name" value="ArsC_Yffb"/>
    <property type="match status" value="1"/>
</dbReference>
<dbReference type="PROSITE" id="PS51353">
    <property type="entry name" value="ARSC"/>
    <property type="match status" value="1"/>
</dbReference>
<dbReference type="NCBIfam" id="TIGR01617">
    <property type="entry name" value="arsC_related"/>
    <property type="match status" value="1"/>
</dbReference>
<organism evidence="3 4">
    <name type="scientific">Magnetovibrio blakemorei</name>
    <dbReference type="NCBI Taxonomy" id="28181"/>
    <lineage>
        <taxon>Bacteria</taxon>
        <taxon>Pseudomonadati</taxon>
        <taxon>Pseudomonadota</taxon>
        <taxon>Alphaproteobacteria</taxon>
        <taxon>Rhodospirillales</taxon>
        <taxon>Magnetovibrionaceae</taxon>
        <taxon>Magnetovibrio</taxon>
    </lineage>
</organism>
<gene>
    <name evidence="3" type="ORF">BEN30_13375</name>
</gene>
<dbReference type="InterPro" id="IPR006504">
    <property type="entry name" value="Tscrpt_reg_Spx/MgsR"/>
</dbReference>
<dbReference type="AlphaFoldDB" id="A0A1E5Q6T2"/>
<dbReference type="PANTHER" id="PTHR30041:SF8">
    <property type="entry name" value="PROTEIN YFFB"/>
    <property type="match status" value="1"/>
</dbReference>
<dbReference type="Proteomes" id="UP000095347">
    <property type="component" value="Unassembled WGS sequence"/>
</dbReference>
<keyword evidence="4" id="KW-1185">Reference proteome</keyword>
<dbReference type="EMBL" id="MCGG01000042">
    <property type="protein sequence ID" value="OEJ65981.1"/>
    <property type="molecule type" value="Genomic_DNA"/>
</dbReference>
<evidence type="ECO:0000256" key="2">
    <source>
        <dbReference type="PROSITE-ProRule" id="PRU01282"/>
    </source>
</evidence>
<reference evidence="4" key="1">
    <citation type="submission" date="2016-07" db="EMBL/GenBank/DDBJ databases">
        <authorList>
            <person name="Florea S."/>
            <person name="Webb J.S."/>
            <person name="Jaromczyk J."/>
            <person name="Schardl C.L."/>
        </authorList>
    </citation>
    <scope>NUCLEOTIDE SEQUENCE [LARGE SCALE GENOMIC DNA]</scope>
    <source>
        <strain evidence="4">MV-1</strain>
    </source>
</reference>
<dbReference type="Pfam" id="PF03960">
    <property type="entry name" value="ArsC"/>
    <property type="match status" value="1"/>
</dbReference>
<evidence type="ECO:0000256" key="1">
    <source>
        <dbReference type="ARBA" id="ARBA00007198"/>
    </source>
</evidence>
<dbReference type="OrthoDB" id="9803749at2"/>
<dbReference type="RefSeq" id="WP_069958561.1">
    <property type="nucleotide sequence ID" value="NZ_MCGG01000042.1"/>
</dbReference>
<dbReference type="InterPro" id="IPR036249">
    <property type="entry name" value="Thioredoxin-like_sf"/>
</dbReference>
<dbReference type="STRING" id="28181.BEN30_13375"/>
<protein>
    <submittedName>
        <fullName evidence="3">Arsenate reductase</fullName>
    </submittedName>
</protein>
<name>A0A1E5Q6T2_9PROT</name>
<evidence type="ECO:0000313" key="3">
    <source>
        <dbReference type="EMBL" id="OEJ65981.1"/>
    </source>
</evidence>
<dbReference type="Gene3D" id="3.40.30.10">
    <property type="entry name" value="Glutaredoxin"/>
    <property type="match status" value="1"/>
</dbReference>
<comment type="similarity">
    <text evidence="1 2">Belongs to the ArsC family.</text>
</comment>
<comment type="caution">
    <text evidence="3">The sequence shown here is derived from an EMBL/GenBank/DDBJ whole genome shotgun (WGS) entry which is preliminary data.</text>
</comment>
<accession>A0A1E5Q6T2</accession>
<sequence length="119" mass="13358">MITVYGIKTCDTVRKALKWLTDKGIAHTFHDFRADGLEATTVQRWIDAKGWESVLNKRSATWGQLSDADKRGLDGARAKKLMVANPTLIKRPVFEGEDLFLQGFTDEVRQSIAAKHGKI</sequence>
<evidence type="ECO:0000313" key="4">
    <source>
        <dbReference type="Proteomes" id="UP000095347"/>
    </source>
</evidence>